<evidence type="ECO:0000256" key="5">
    <source>
        <dbReference type="PIRSR" id="PIRSR625705-1"/>
    </source>
</evidence>
<sequence length="727" mass="81039">MTGFLLSPTFKLSTFAVLSSLPFLPMRYFLLLFALLFAVPVLAQPTPPDTRMLLPVPLQATWGKSRFAVKPDFTWQVFTPTQTPETQAADSAVAEAVERLVLPALLPGKPVTASRRRASPLPTAALVLQYGRPGNLLTVGDDESYTLRVTPMGVALNANTHLGILRGLATLRQLAQVEKKTVVLPEVDVVDAPRFPWRGLLIDAARHFMPVSVIKRNLDGMWATKFNVLHWHLSDDQGFRVESKLFPRLHQVGGQGQFYTQQQVRDIVRYAGRRGIRVIPELDMPGHATAWLAAYPRLASNDSTYGVAQRWGVLNIAMDPTRETTYSFIDSLLSEVTPLFPDPYFHIGGDENDGRQWRRNPRIMDYMKQNGFVTEKGLPDKHALQAYFNQRVLAMLVRYKKQLVGWDEILGPGLPPSAVIQSWRGKKGLYDAAKTGHQALLSNGYYIDLNLSAASHYLPDPLPQDAPLTPEQQKLILGGEATMWAEFADSVIVDYRIWPRAAAVAERLWSAASVRDVPDMYRRLALLSPQLETLGLQHRKAPAQLLQQLAASTAAVVPLRTLAQVLEPVKEYKRHFQGFKYTTQTPLNRLVDAAPAESDVAREFGGRVDKLLEYSRTTPTEARFREAGGKQQLAALQEQLQQWQNNDALVQPILQQNPLLKEYAPLSTTLKTATALAQERLTLLEKGQAPTPAWQAAALKQLDALKAPAGQTELAVLPHLRRLVEAK</sequence>
<dbReference type="InterPro" id="IPR029019">
    <property type="entry name" value="HEX_eukaryotic_N"/>
</dbReference>
<dbReference type="Gene3D" id="3.30.379.10">
    <property type="entry name" value="Chitobiase/beta-hexosaminidase domain 2-like"/>
    <property type="match status" value="1"/>
</dbReference>
<comment type="similarity">
    <text evidence="1">Belongs to the glycosyl hydrolase 20 family.</text>
</comment>
<evidence type="ECO:0000256" key="3">
    <source>
        <dbReference type="ARBA" id="ARBA00023180"/>
    </source>
</evidence>
<feature type="active site" description="Proton donor" evidence="5">
    <location>
        <position position="351"/>
    </location>
</feature>
<dbReference type="InterPro" id="IPR015883">
    <property type="entry name" value="Glyco_hydro_20_cat"/>
</dbReference>
<dbReference type="GO" id="GO:0016020">
    <property type="term" value="C:membrane"/>
    <property type="evidence" value="ECO:0007669"/>
    <property type="project" value="TreeGrafter"/>
</dbReference>
<protein>
    <submittedName>
        <fullName evidence="8">Beta-hexosaminidase</fullName>
    </submittedName>
</protein>
<dbReference type="Pfam" id="PF14845">
    <property type="entry name" value="Glycohydro_20b2"/>
    <property type="match status" value="1"/>
</dbReference>
<dbReference type="SUPFAM" id="SSF55545">
    <property type="entry name" value="beta-N-acetylhexosaminidase-like domain"/>
    <property type="match status" value="1"/>
</dbReference>
<keyword evidence="2" id="KW-0378">Hydrolase</keyword>
<gene>
    <name evidence="8" type="ORF">EI291_14125</name>
</gene>
<evidence type="ECO:0000259" key="7">
    <source>
        <dbReference type="Pfam" id="PF14845"/>
    </source>
</evidence>
<organism evidence="8 9">
    <name type="scientific">Hymenobacter rigui</name>
    <dbReference type="NCBI Taxonomy" id="334424"/>
    <lineage>
        <taxon>Bacteria</taxon>
        <taxon>Pseudomonadati</taxon>
        <taxon>Bacteroidota</taxon>
        <taxon>Cytophagia</taxon>
        <taxon>Cytophagales</taxon>
        <taxon>Hymenobacteraceae</taxon>
        <taxon>Hymenobacter</taxon>
    </lineage>
</organism>
<dbReference type="Gene3D" id="3.20.20.80">
    <property type="entry name" value="Glycosidases"/>
    <property type="match status" value="1"/>
</dbReference>
<dbReference type="PANTHER" id="PTHR22600">
    <property type="entry name" value="BETA-HEXOSAMINIDASE"/>
    <property type="match status" value="1"/>
</dbReference>
<dbReference type="PANTHER" id="PTHR22600:SF21">
    <property type="entry name" value="BETA-HEXOSAMINIDASE A"/>
    <property type="match status" value="1"/>
</dbReference>
<evidence type="ECO:0000256" key="1">
    <source>
        <dbReference type="ARBA" id="ARBA00006285"/>
    </source>
</evidence>
<feature type="domain" description="Glycoside hydrolase family 20 catalytic" evidence="6">
    <location>
        <begin position="195"/>
        <end position="511"/>
    </location>
</feature>
<feature type="domain" description="Beta-hexosaminidase eukaryotic type N-terminal" evidence="7">
    <location>
        <begin position="53"/>
        <end position="174"/>
    </location>
</feature>
<dbReference type="InterPro" id="IPR017853">
    <property type="entry name" value="GH"/>
</dbReference>
<dbReference type="InterPro" id="IPR025705">
    <property type="entry name" value="Beta_hexosaminidase_sua/sub"/>
</dbReference>
<dbReference type="GO" id="GO:0006689">
    <property type="term" value="P:ganglioside catabolic process"/>
    <property type="evidence" value="ECO:0007669"/>
    <property type="project" value="TreeGrafter"/>
</dbReference>
<dbReference type="GO" id="GO:0030203">
    <property type="term" value="P:glycosaminoglycan metabolic process"/>
    <property type="evidence" value="ECO:0007669"/>
    <property type="project" value="TreeGrafter"/>
</dbReference>
<dbReference type="GO" id="GO:0004563">
    <property type="term" value="F:beta-N-acetylhexosaminidase activity"/>
    <property type="evidence" value="ECO:0007669"/>
    <property type="project" value="InterPro"/>
</dbReference>
<dbReference type="AlphaFoldDB" id="A0A3R9NI53"/>
<evidence type="ECO:0000256" key="2">
    <source>
        <dbReference type="ARBA" id="ARBA00022801"/>
    </source>
</evidence>
<evidence type="ECO:0000313" key="9">
    <source>
        <dbReference type="Proteomes" id="UP000273500"/>
    </source>
</evidence>
<evidence type="ECO:0000259" key="6">
    <source>
        <dbReference type="Pfam" id="PF00728"/>
    </source>
</evidence>
<dbReference type="Pfam" id="PF00728">
    <property type="entry name" value="Glyco_hydro_20"/>
    <property type="match status" value="1"/>
</dbReference>
<accession>A0A3R9NI53</accession>
<keyword evidence="3" id="KW-0325">Glycoprotein</keyword>
<keyword evidence="4" id="KW-0326">Glycosidase</keyword>
<dbReference type="GO" id="GO:0005975">
    <property type="term" value="P:carbohydrate metabolic process"/>
    <property type="evidence" value="ECO:0007669"/>
    <property type="project" value="InterPro"/>
</dbReference>
<proteinExistence type="inferred from homology"/>
<dbReference type="InterPro" id="IPR029018">
    <property type="entry name" value="Hex-like_dom2"/>
</dbReference>
<evidence type="ECO:0000313" key="8">
    <source>
        <dbReference type="EMBL" id="RSK47733.1"/>
    </source>
</evidence>
<dbReference type="PRINTS" id="PR00738">
    <property type="entry name" value="GLHYDRLASE20"/>
</dbReference>
<evidence type="ECO:0000256" key="4">
    <source>
        <dbReference type="ARBA" id="ARBA00023295"/>
    </source>
</evidence>
<dbReference type="GO" id="GO:0005764">
    <property type="term" value="C:lysosome"/>
    <property type="evidence" value="ECO:0007669"/>
    <property type="project" value="TreeGrafter"/>
</dbReference>
<reference evidence="8 9" key="1">
    <citation type="submission" date="2018-12" db="EMBL/GenBank/DDBJ databases">
        <authorList>
            <person name="Feng G."/>
            <person name="Zhu H."/>
        </authorList>
    </citation>
    <scope>NUCLEOTIDE SEQUENCE [LARGE SCALE GENOMIC DNA]</scope>
    <source>
        <strain evidence="8 9">KCTC 12533</strain>
    </source>
</reference>
<name>A0A3R9NI53_9BACT</name>
<keyword evidence="9" id="KW-1185">Reference proteome</keyword>
<dbReference type="OrthoDB" id="9763537at2"/>
<dbReference type="SUPFAM" id="SSF51445">
    <property type="entry name" value="(Trans)glycosidases"/>
    <property type="match status" value="1"/>
</dbReference>
<dbReference type="Proteomes" id="UP000273500">
    <property type="component" value="Unassembled WGS sequence"/>
</dbReference>
<comment type="caution">
    <text evidence="8">The sequence shown here is derived from an EMBL/GenBank/DDBJ whole genome shotgun (WGS) entry which is preliminary data.</text>
</comment>
<dbReference type="EMBL" id="RWIT01000007">
    <property type="protein sequence ID" value="RSK47733.1"/>
    <property type="molecule type" value="Genomic_DNA"/>
</dbReference>